<reference evidence="1" key="1">
    <citation type="submission" date="2023-11" db="EMBL/GenBank/DDBJ databases">
        <authorList>
            <person name="Poullet M."/>
        </authorList>
    </citation>
    <scope>NUCLEOTIDE SEQUENCE</scope>
    <source>
        <strain evidence="1">E1834</strain>
    </source>
</reference>
<protein>
    <submittedName>
        <fullName evidence="1">Uncharacterized protein</fullName>
    </submittedName>
</protein>
<dbReference type="Proteomes" id="UP001497535">
    <property type="component" value="Unassembled WGS sequence"/>
</dbReference>
<evidence type="ECO:0000313" key="2">
    <source>
        <dbReference type="Proteomes" id="UP001497535"/>
    </source>
</evidence>
<accession>A0ACB0YGL0</accession>
<keyword evidence="2" id="KW-1185">Reference proteome</keyword>
<sequence>MEWAENVLSGIQVEEVEWYIGRFGWMKVDLKLHHVISRGHRYYRGIWV</sequence>
<evidence type="ECO:0000313" key="1">
    <source>
        <dbReference type="EMBL" id="CAK5045916.1"/>
    </source>
</evidence>
<proteinExistence type="predicted"/>
<name>A0ACB0YGL0_MELEN</name>
<comment type="caution">
    <text evidence="1">The sequence shown here is derived from an EMBL/GenBank/DDBJ whole genome shotgun (WGS) entry which is preliminary data.</text>
</comment>
<organism evidence="1 2">
    <name type="scientific">Meloidogyne enterolobii</name>
    <name type="common">Root-knot nematode worm</name>
    <name type="synonym">Meloidogyne mayaguensis</name>
    <dbReference type="NCBI Taxonomy" id="390850"/>
    <lineage>
        <taxon>Eukaryota</taxon>
        <taxon>Metazoa</taxon>
        <taxon>Ecdysozoa</taxon>
        <taxon>Nematoda</taxon>
        <taxon>Chromadorea</taxon>
        <taxon>Rhabditida</taxon>
        <taxon>Tylenchina</taxon>
        <taxon>Tylenchomorpha</taxon>
        <taxon>Tylenchoidea</taxon>
        <taxon>Meloidogynidae</taxon>
        <taxon>Meloidogyninae</taxon>
        <taxon>Meloidogyne</taxon>
    </lineage>
</organism>
<gene>
    <name evidence="1" type="ORF">MENTE1834_LOCUS11889</name>
</gene>
<dbReference type="EMBL" id="CAVMJV010000012">
    <property type="protein sequence ID" value="CAK5045916.1"/>
    <property type="molecule type" value="Genomic_DNA"/>
</dbReference>